<dbReference type="GO" id="GO:0003677">
    <property type="term" value="F:DNA binding"/>
    <property type="evidence" value="ECO:0007669"/>
    <property type="project" value="UniProtKB-KW"/>
</dbReference>
<reference evidence="5" key="1">
    <citation type="submission" date="2018-06" db="EMBL/GenBank/DDBJ databases">
        <authorList>
            <person name="Zhirakovskaya E."/>
        </authorList>
    </citation>
    <scope>NUCLEOTIDE SEQUENCE</scope>
</reference>
<dbReference type="InterPro" id="IPR016032">
    <property type="entry name" value="Sig_transdc_resp-reg_C-effctor"/>
</dbReference>
<dbReference type="PANTHER" id="PTHR44688:SF16">
    <property type="entry name" value="DNA-BINDING TRANSCRIPTIONAL ACTIVATOR DEVR_DOSR"/>
    <property type="match status" value="1"/>
</dbReference>
<keyword evidence="2" id="KW-0238">DNA-binding</keyword>
<dbReference type="GO" id="GO:0006355">
    <property type="term" value="P:regulation of DNA-templated transcription"/>
    <property type="evidence" value="ECO:0007669"/>
    <property type="project" value="InterPro"/>
</dbReference>
<feature type="domain" description="HTH luxR-type" evidence="4">
    <location>
        <begin position="118"/>
        <end position="183"/>
    </location>
</feature>
<dbReference type="InterPro" id="IPR000792">
    <property type="entry name" value="Tscrpt_reg_LuxR_C"/>
</dbReference>
<sequence>MKRKIIILLDSDILSRGLSSIIGNLPDTEIICVTPPEELGQYAGITRSVIALVIRPEQLARYKPFVHRLGQTNTVKVITFELPGADGAKGKSITLDMDGESIRQLILDALNLDKDEIGALPSMQLSEREKEVLKLVAQGYANKEIAALLFISVHTVISHRKNITEKLGIKSIPGLTVYAILNKLIDTSGQDPETLI</sequence>
<evidence type="ECO:0000313" key="5">
    <source>
        <dbReference type="EMBL" id="VAW19551.1"/>
    </source>
</evidence>
<evidence type="ECO:0000256" key="1">
    <source>
        <dbReference type="ARBA" id="ARBA00023015"/>
    </source>
</evidence>
<organism evidence="5">
    <name type="scientific">hydrothermal vent metagenome</name>
    <dbReference type="NCBI Taxonomy" id="652676"/>
    <lineage>
        <taxon>unclassified sequences</taxon>
        <taxon>metagenomes</taxon>
        <taxon>ecological metagenomes</taxon>
    </lineage>
</organism>
<dbReference type="SUPFAM" id="SSF46894">
    <property type="entry name" value="C-terminal effector domain of the bipartite response regulators"/>
    <property type="match status" value="1"/>
</dbReference>
<dbReference type="PROSITE" id="PS50043">
    <property type="entry name" value="HTH_LUXR_2"/>
    <property type="match status" value="1"/>
</dbReference>
<dbReference type="SMART" id="SM00421">
    <property type="entry name" value="HTH_LUXR"/>
    <property type="match status" value="1"/>
</dbReference>
<dbReference type="Pfam" id="PF00196">
    <property type="entry name" value="GerE"/>
    <property type="match status" value="1"/>
</dbReference>
<dbReference type="CDD" id="cd06170">
    <property type="entry name" value="LuxR_C_like"/>
    <property type="match status" value="1"/>
</dbReference>
<dbReference type="PROSITE" id="PS00622">
    <property type="entry name" value="HTH_LUXR_1"/>
    <property type="match status" value="1"/>
</dbReference>
<protein>
    <submittedName>
        <fullName evidence="5">Transcriptional regulator, LuxR family</fullName>
    </submittedName>
</protein>
<evidence type="ECO:0000259" key="4">
    <source>
        <dbReference type="PROSITE" id="PS50043"/>
    </source>
</evidence>
<accession>A0A3B0TLJ0</accession>
<dbReference type="PANTHER" id="PTHR44688">
    <property type="entry name" value="DNA-BINDING TRANSCRIPTIONAL ACTIVATOR DEVR_DOSR"/>
    <property type="match status" value="1"/>
</dbReference>
<proteinExistence type="predicted"/>
<dbReference type="InterPro" id="IPR036388">
    <property type="entry name" value="WH-like_DNA-bd_sf"/>
</dbReference>
<evidence type="ECO:0000256" key="2">
    <source>
        <dbReference type="ARBA" id="ARBA00023125"/>
    </source>
</evidence>
<evidence type="ECO:0000256" key="3">
    <source>
        <dbReference type="ARBA" id="ARBA00023163"/>
    </source>
</evidence>
<dbReference type="Gene3D" id="1.10.10.10">
    <property type="entry name" value="Winged helix-like DNA-binding domain superfamily/Winged helix DNA-binding domain"/>
    <property type="match status" value="1"/>
</dbReference>
<dbReference type="EMBL" id="UOEP01000100">
    <property type="protein sequence ID" value="VAW19551.1"/>
    <property type="molecule type" value="Genomic_DNA"/>
</dbReference>
<dbReference type="PRINTS" id="PR00038">
    <property type="entry name" value="HTHLUXR"/>
</dbReference>
<keyword evidence="1" id="KW-0805">Transcription regulation</keyword>
<name>A0A3B0TLJ0_9ZZZZ</name>
<dbReference type="AlphaFoldDB" id="A0A3B0TLJ0"/>
<gene>
    <name evidence="5" type="ORF">MNBD_BACTEROID01-2558</name>
</gene>
<keyword evidence="3" id="KW-0804">Transcription</keyword>